<evidence type="ECO:0000313" key="1">
    <source>
        <dbReference type="EMBL" id="CAG8683711.1"/>
    </source>
</evidence>
<evidence type="ECO:0000313" key="2">
    <source>
        <dbReference type="Proteomes" id="UP000789920"/>
    </source>
</evidence>
<name>A0ACA9P2I9_9GLOM</name>
<organism evidence="1 2">
    <name type="scientific">Racocetra persica</name>
    <dbReference type="NCBI Taxonomy" id="160502"/>
    <lineage>
        <taxon>Eukaryota</taxon>
        <taxon>Fungi</taxon>
        <taxon>Fungi incertae sedis</taxon>
        <taxon>Mucoromycota</taxon>
        <taxon>Glomeromycotina</taxon>
        <taxon>Glomeromycetes</taxon>
        <taxon>Diversisporales</taxon>
        <taxon>Gigasporaceae</taxon>
        <taxon>Racocetra</taxon>
    </lineage>
</organism>
<accession>A0ACA9P2I9</accession>
<keyword evidence="2" id="KW-1185">Reference proteome</keyword>
<sequence>MINAIETVLSTTAKPSNMRNKVEKTKDGRVEVKAYTKNGLKNVNSYDKLCKALKSECTSLRTGDNNIRWKRRILRIAKTLGEKSLRCSAILFNNLQQDNDRRSSGNKIDAIMKLLDVNLEFLVVEVSGSPTNPDHSHYIGDRNKIAKFLKIILNFIRINYRGDFQQFRKIKVYGIQVFSNFFYVYSLSLPFSGIYYFKQEFVFKCPTITFLAFRTLPKFLSNLWKMREMISSSAEAIVSYIENADESDDGDELNPVIISPKKSKRLGIGIQGMPLG</sequence>
<dbReference type="Proteomes" id="UP000789920">
    <property type="component" value="Unassembled WGS sequence"/>
</dbReference>
<protein>
    <submittedName>
        <fullName evidence="1">20637_t:CDS:1</fullName>
    </submittedName>
</protein>
<proteinExistence type="predicted"/>
<reference evidence="1" key="1">
    <citation type="submission" date="2021-06" db="EMBL/GenBank/DDBJ databases">
        <authorList>
            <person name="Kallberg Y."/>
            <person name="Tangrot J."/>
            <person name="Rosling A."/>
        </authorList>
    </citation>
    <scope>NUCLEOTIDE SEQUENCE</scope>
    <source>
        <strain evidence="1">MA461A</strain>
    </source>
</reference>
<dbReference type="EMBL" id="CAJVQC010017299">
    <property type="protein sequence ID" value="CAG8683711.1"/>
    <property type="molecule type" value="Genomic_DNA"/>
</dbReference>
<comment type="caution">
    <text evidence="1">The sequence shown here is derived from an EMBL/GenBank/DDBJ whole genome shotgun (WGS) entry which is preliminary data.</text>
</comment>
<gene>
    <name evidence="1" type="ORF">RPERSI_LOCUS9237</name>
</gene>
<feature type="non-terminal residue" evidence="1">
    <location>
        <position position="276"/>
    </location>
</feature>